<comment type="caution">
    <text evidence="2">The sequence shown here is derived from an EMBL/GenBank/DDBJ whole genome shotgun (WGS) entry which is preliminary data.</text>
</comment>
<dbReference type="RefSeq" id="WP_051901998.1">
    <property type="nucleotide sequence ID" value="NZ_BNEE01000006.1"/>
</dbReference>
<dbReference type="AlphaFoldDB" id="A0A919LC63"/>
<accession>A0A919LC63</accession>
<reference evidence="2" key="1">
    <citation type="submission" date="2020-09" db="EMBL/GenBank/DDBJ databases">
        <title>Whole genome shotgun sequence of Streptomyces xanthophaeus NBRC 12829.</title>
        <authorList>
            <person name="Komaki H."/>
            <person name="Tamura T."/>
        </authorList>
    </citation>
    <scope>NUCLEOTIDE SEQUENCE</scope>
    <source>
        <strain evidence="2">NBRC 12829</strain>
    </source>
</reference>
<evidence type="ECO:0000313" key="2">
    <source>
        <dbReference type="EMBL" id="GHI85355.1"/>
    </source>
</evidence>
<protein>
    <submittedName>
        <fullName evidence="2">Uncharacterized protein</fullName>
    </submittedName>
</protein>
<sequence>MVRRGRAEADRSQTTGPPALLGPGISAAAEDGQQAPGWLRLGRDGRLTAYASCAEGVVRWTESAPGSDRWQGPELFPVERWSGRFTLAQHTDGFVWFAAARQRDGAAPGGQELVIAAQYQSGRPLGDWRTVGDPFPDHGSEAPAPVHPVVLCDGAGSLHVVVSRFGAGVRARTQYADGRWGEWADLQGQWVRGAVVPLVTSQGCAEFLAPFRGGASYWGQDVPGSALRWRGRMEADAVEGTYSCFETGPGSATYFWRHPSDGSVVACRPKAPAGMGPQLMPLGGAGGTGPVGVVRTRINGYDCTVLLQRGAGGHPEIAAYPTEGEHYGAWWAPVGDRCAGLPAVALDARGSVAIAMIGTDGTLRTARQDLSEAGLAFGAWQTVG</sequence>
<gene>
    <name evidence="2" type="ORF">Sxan_27190</name>
</gene>
<evidence type="ECO:0000313" key="3">
    <source>
        <dbReference type="Proteomes" id="UP000600026"/>
    </source>
</evidence>
<dbReference type="OrthoDB" id="4307815at2"/>
<evidence type="ECO:0000256" key="1">
    <source>
        <dbReference type="SAM" id="MobiDB-lite"/>
    </source>
</evidence>
<proteinExistence type="predicted"/>
<dbReference type="Proteomes" id="UP000600026">
    <property type="component" value="Unassembled WGS sequence"/>
</dbReference>
<feature type="compositionally biased region" description="Basic and acidic residues" evidence="1">
    <location>
        <begin position="1"/>
        <end position="11"/>
    </location>
</feature>
<name>A0A919LC63_9ACTN</name>
<organism evidence="2 3">
    <name type="scientific">Streptomyces xanthophaeus</name>
    <dbReference type="NCBI Taxonomy" id="67385"/>
    <lineage>
        <taxon>Bacteria</taxon>
        <taxon>Bacillati</taxon>
        <taxon>Actinomycetota</taxon>
        <taxon>Actinomycetes</taxon>
        <taxon>Kitasatosporales</taxon>
        <taxon>Streptomycetaceae</taxon>
        <taxon>Streptomyces</taxon>
    </lineage>
</organism>
<keyword evidence="3" id="KW-1185">Reference proteome</keyword>
<dbReference type="EMBL" id="BNEE01000006">
    <property type="protein sequence ID" value="GHI85355.1"/>
    <property type="molecule type" value="Genomic_DNA"/>
</dbReference>
<feature type="region of interest" description="Disordered" evidence="1">
    <location>
        <begin position="1"/>
        <end position="23"/>
    </location>
</feature>